<feature type="domain" description="YetF C-terminal" evidence="9">
    <location>
        <begin position="81"/>
        <end position="237"/>
    </location>
</feature>
<feature type="transmembrane region" description="Helical" evidence="8">
    <location>
        <begin position="32"/>
        <end position="51"/>
    </location>
</feature>
<dbReference type="PANTHER" id="PTHR34582:SF6">
    <property type="entry name" value="UPF0702 TRANSMEMBRANE PROTEIN YCAP"/>
    <property type="match status" value="1"/>
</dbReference>
<accession>A0A3G9ILS5</accession>
<evidence type="ECO:0000256" key="6">
    <source>
        <dbReference type="ARBA" id="ARBA00023136"/>
    </source>
</evidence>
<name>A0A3G9ILS5_9BACL</name>
<dbReference type="InterPro" id="IPR023090">
    <property type="entry name" value="UPF0702_alpha/beta_dom_sf"/>
</dbReference>
<sequence>MEIWSLLIRTVFIYFIVFLIMRFMGKREIGKLSVLDLVISVMIAEIAVIVIEDTKRPLMDGLLPMILLMGIQIGLAFLTLKNRKLRLWFDGKPTVIIERGKINRDAMNKQRYNLDDLMVQLRENQVSTVADVEFAFLETTGKLSVIQKEKPQSSSSQQQSSATSASGNGSQQPPSITKLAKPFPKNFRFESLPVPLIMDGKVVSDNLESLGKDRFWLNNQLRQKGITDLKQVFLCTLDHKGKLFIDSRRTPRQ</sequence>
<dbReference type="PANTHER" id="PTHR34582">
    <property type="entry name" value="UPF0702 TRANSMEMBRANE PROTEIN YCAP"/>
    <property type="match status" value="1"/>
</dbReference>
<dbReference type="Proteomes" id="UP000275368">
    <property type="component" value="Chromosome"/>
</dbReference>
<keyword evidence="6 8" id="KW-0472">Membrane</keyword>
<protein>
    <submittedName>
        <fullName evidence="10">UPF0702 transmembrane protein YrbG</fullName>
    </submittedName>
</protein>
<evidence type="ECO:0000256" key="2">
    <source>
        <dbReference type="ARBA" id="ARBA00006448"/>
    </source>
</evidence>
<proteinExistence type="inferred from homology"/>
<feature type="compositionally biased region" description="Low complexity" evidence="7">
    <location>
        <begin position="152"/>
        <end position="172"/>
    </location>
</feature>
<evidence type="ECO:0000256" key="8">
    <source>
        <dbReference type="SAM" id="Phobius"/>
    </source>
</evidence>
<dbReference type="InterPro" id="IPR007353">
    <property type="entry name" value="DUF421"/>
</dbReference>
<evidence type="ECO:0000256" key="3">
    <source>
        <dbReference type="ARBA" id="ARBA00022475"/>
    </source>
</evidence>
<dbReference type="EMBL" id="AP019308">
    <property type="protein sequence ID" value="BBH19286.1"/>
    <property type="molecule type" value="Genomic_DNA"/>
</dbReference>
<comment type="similarity">
    <text evidence="2">Belongs to the UPF0702 family.</text>
</comment>
<evidence type="ECO:0000259" key="9">
    <source>
        <dbReference type="Pfam" id="PF04239"/>
    </source>
</evidence>
<evidence type="ECO:0000256" key="5">
    <source>
        <dbReference type="ARBA" id="ARBA00022989"/>
    </source>
</evidence>
<evidence type="ECO:0000313" key="10">
    <source>
        <dbReference type="EMBL" id="BBH19286.1"/>
    </source>
</evidence>
<dbReference type="KEGG" id="pbk:Back11_06310"/>
<dbReference type="Pfam" id="PF04239">
    <property type="entry name" value="DUF421"/>
    <property type="match status" value="1"/>
</dbReference>
<evidence type="ECO:0000313" key="11">
    <source>
        <dbReference type="Proteomes" id="UP000275368"/>
    </source>
</evidence>
<organism evidence="10 11">
    <name type="scientific">Paenibacillus baekrokdamisoli</name>
    <dbReference type="NCBI Taxonomy" id="1712516"/>
    <lineage>
        <taxon>Bacteria</taxon>
        <taxon>Bacillati</taxon>
        <taxon>Bacillota</taxon>
        <taxon>Bacilli</taxon>
        <taxon>Bacillales</taxon>
        <taxon>Paenibacillaceae</taxon>
        <taxon>Paenibacillus</taxon>
    </lineage>
</organism>
<evidence type="ECO:0000256" key="4">
    <source>
        <dbReference type="ARBA" id="ARBA00022692"/>
    </source>
</evidence>
<dbReference type="RefSeq" id="WP_232016177.1">
    <property type="nucleotide sequence ID" value="NZ_JACHXC010000001.1"/>
</dbReference>
<gene>
    <name evidence="10" type="primary">yrbG</name>
    <name evidence="10" type="ORF">Back11_06310</name>
</gene>
<dbReference type="AlphaFoldDB" id="A0A3G9ILS5"/>
<dbReference type="GO" id="GO:0005886">
    <property type="term" value="C:plasma membrane"/>
    <property type="evidence" value="ECO:0007669"/>
    <property type="project" value="UniProtKB-SubCell"/>
</dbReference>
<keyword evidence="5 8" id="KW-1133">Transmembrane helix</keyword>
<feature type="region of interest" description="Disordered" evidence="7">
    <location>
        <begin position="147"/>
        <end position="180"/>
    </location>
</feature>
<evidence type="ECO:0000256" key="7">
    <source>
        <dbReference type="SAM" id="MobiDB-lite"/>
    </source>
</evidence>
<keyword evidence="11" id="KW-1185">Reference proteome</keyword>
<evidence type="ECO:0000256" key="1">
    <source>
        <dbReference type="ARBA" id="ARBA00004651"/>
    </source>
</evidence>
<reference evidence="10 11" key="1">
    <citation type="submission" date="2018-11" db="EMBL/GenBank/DDBJ databases">
        <title>Complete genome sequence of Paenibacillus baekrokdamisoli strain KCTC 33723.</title>
        <authorList>
            <person name="Kang S.W."/>
            <person name="Lee K.C."/>
            <person name="Kim K.K."/>
            <person name="Kim J.S."/>
            <person name="Kim D.S."/>
            <person name="Ko S.H."/>
            <person name="Yang S.H."/>
            <person name="Lee J.S."/>
        </authorList>
    </citation>
    <scope>NUCLEOTIDE SEQUENCE [LARGE SCALE GENOMIC DNA]</scope>
    <source>
        <strain evidence="10 11">KCTC 33723</strain>
    </source>
</reference>
<dbReference type="Gene3D" id="3.30.240.20">
    <property type="entry name" value="bsu07140 like domains"/>
    <property type="match status" value="2"/>
</dbReference>
<feature type="transmembrane region" description="Helical" evidence="8">
    <location>
        <begin position="6"/>
        <end position="25"/>
    </location>
</feature>
<comment type="subcellular location">
    <subcellularLocation>
        <location evidence="1">Cell membrane</location>
        <topology evidence="1">Multi-pass membrane protein</topology>
    </subcellularLocation>
</comment>
<keyword evidence="3" id="KW-1003">Cell membrane</keyword>
<feature type="transmembrane region" description="Helical" evidence="8">
    <location>
        <begin position="63"/>
        <end position="80"/>
    </location>
</feature>
<keyword evidence="4 8" id="KW-0812">Transmembrane</keyword>